<dbReference type="SUPFAM" id="SSF53756">
    <property type="entry name" value="UDP-Glycosyltransferase/glycogen phosphorylase"/>
    <property type="match status" value="1"/>
</dbReference>
<gene>
    <name evidence="3" type="ORF">UT12_C0007G0028</name>
</gene>
<dbReference type="AlphaFoldDB" id="A0A0G0PKJ8"/>
<dbReference type="Pfam" id="PF13439">
    <property type="entry name" value="Glyco_transf_4"/>
    <property type="match status" value="1"/>
</dbReference>
<protein>
    <submittedName>
        <fullName evidence="3">Glycosyl transferase group 1</fullName>
    </submittedName>
</protein>
<evidence type="ECO:0000259" key="2">
    <source>
        <dbReference type="Pfam" id="PF13439"/>
    </source>
</evidence>
<dbReference type="EMBL" id="LBVP01000007">
    <property type="protein sequence ID" value="KKQ89831.1"/>
    <property type="molecule type" value="Genomic_DNA"/>
</dbReference>
<evidence type="ECO:0000259" key="1">
    <source>
        <dbReference type="Pfam" id="PF00534"/>
    </source>
</evidence>
<dbReference type="Gene3D" id="3.40.50.2000">
    <property type="entry name" value="Glycogen Phosphorylase B"/>
    <property type="match status" value="2"/>
</dbReference>
<proteinExistence type="predicted"/>
<organism evidence="3 4">
    <name type="scientific">Candidatus Curtissbacteria bacterium GW2011_GWC2_38_9</name>
    <dbReference type="NCBI Taxonomy" id="1618414"/>
    <lineage>
        <taxon>Bacteria</taxon>
        <taxon>Candidatus Curtissiibacteriota</taxon>
    </lineage>
</organism>
<dbReference type="Proteomes" id="UP000034893">
    <property type="component" value="Unassembled WGS sequence"/>
</dbReference>
<evidence type="ECO:0000313" key="4">
    <source>
        <dbReference type="Proteomes" id="UP000034893"/>
    </source>
</evidence>
<feature type="domain" description="Glycosyl transferase family 1" evidence="1">
    <location>
        <begin position="188"/>
        <end position="353"/>
    </location>
</feature>
<reference evidence="3 4" key="1">
    <citation type="journal article" date="2015" name="Nature">
        <title>rRNA introns, odd ribosomes, and small enigmatic genomes across a large radiation of phyla.</title>
        <authorList>
            <person name="Brown C.T."/>
            <person name="Hug L.A."/>
            <person name="Thomas B.C."/>
            <person name="Sharon I."/>
            <person name="Castelle C.J."/>
            <person name="Singh A."/>
            <person name="Wilkins M.J."/>
            <person name="Williams K.H."/>
            <person name="Banfield J.F."/>
        </authorList>
    </citation>
    <scope>NUCLEOTIDE SEQUENCE [LARGE SCALE GENOMIC DNA]</scope>
</reference>
<dbReference type="InterPro" id="IPR050194">
    <property type="entry name" value="Glycosyltransferase_grp1"/>
</dbReference>
<sequence length="379" mass="43140">MKILLISEFFPTGKDLKFSGGVEARTFYLAKYLARKHQICVITSRGLTSPKVEKMFNFTVYRVGPRRSYMATVGGLSKRIYFIKDAISFGTTLDIEVVDGSNFITHFIAKIIAKRKKIPSVAWYPDVWVGSWINNAGFWGIFGEILERLNLILGFDSYIAISKQTAQKLKGRIKGRIYTVPCGIDHKEFKTSLKKFPKPTIICVSRLAKYKNLRTLILAFAHLSTRLKEVRLIIVGTGPEYHNLKNLTKALKINSKVQFLFNLPRKELIRLIKSSHIFSLPSLVEGFGIATIEACCAGLPYVNSDIPAHREVTNNSKGGFMVDPREPLLFSKRFYELLTRKTLYNQKSKQAKQLAGIYSWQKVAKYTEEVYKSTVSRNL</sequence>
<name>A0A0G0PKJ8_9BACT</name>
<feature type="domain" description="Glycosyltransferase subfamily 4-like N-terminal" evidence="2">
    <location>
        <begin position="20"/>
        <end position="187"/>
    </location>
</feature>
<accession>A0A0G0PKJ8</accession>
<dbReference type="InterPro" id="IPR001296">
    <property type="entry name" value="Glyco_trans_1"/>
</dbReference>
<dbReference type="GO" id="GO:0016757">
    <property type="term" value="F:glycosyltransferase activity"/>
    <property type="evidence" value="ECO:0007669"/>
    <property type="project" value="InterPro"/>
</dbReference>
<dbReference type="PANTHER" id="PTHR45947">
    <property type="entry name" value="SULFOQUINOVOSYL TRANSFERASE SQD2"/>
    <property type="match status" value="1"/>
</dbReference>
<dbReference type="PANTHER" id="PTHR45947:SF3">
    <property type="entry name" value="SULFOQUINOVOSYL TRANSFERASE SQD2"/>
    <property type="match status" value="1"/>
</dbReference>
<dbReference type="InterPro" id="IPR028098">
    <property type="entry name" value="Glyco_trans_4-like_N"/>
</dbReference>
<dbReference type="Pfam" id="PF00534">
    <property type="entry name" value="Glycos_transf_1"/>
    <property type="match status" value="1"/>
</dbReference>
<keyword evidence="3" id="KW-0808">Transferase</keyword>
<dbReference type="CDD" id="cd03801">
    <property type="entry name" value="GT4_PimA-like"/>
    <property type="match status" value="1"/>
</dbReference>
<comment type="caution">
    <text evidence="3">The sequence shown here is derived from an EMBL/GenBank/DDBJ whole genome shotgun (WGS) entry which is preliminary data.</text>
</comment>
<evidence type="ECO:0000313" key="3">
    <source>
        <dbReference type="EMBL" id="KKQ89831.1"/>
    </source>
</evidence>